<keyword evidence="2" id="KW-1185">Reference proteome</keyword>
<dbReference type="RefSeq" id="WP_116622538.1">
    <property type="nucleotide sequence ID" value="NZ_QURN01000003.1"/>
</dbReference>
<protein>
    <submittedName>
        <fullName evidence="1">DUF2336 domain-containing protein</fullName>
    </submittedName>
</protein>
<dbReference type="AlphaFoldDB" id="A0A371XHQ5"/>
<comment type="caution">
    <text evidence="1">The sequence shown here is derived from an EMBL/GenBank/DDBJ whole genome shotgun (WGS) entry which is preliminary data.</text>
</comment>
<name>A0A371XHQ5_9HYPH</name>
<dbReference type="Proteomes" id="UP000262379">
    <property type="component" value="Unassembled WGS sequence"/>
</dbReference>
<dbReference type="EMBL" id="QURN01000003">
    <property type="protein sequence ID" value="RFC68770.1"/>
    <property type="molecule type" value="Genomic_DNA"/>
</dbReference>
<sequence length="286" mass="31522">MSRADRLLRAAVSGYCALTRPRKFDAQQLQDLALPLIGRASRETLRYVAAALSKCETEPPELVRELARMSIDIAAPLLTHSTSLTDTDLIILIGAHGIGHARAIARRSSLHPSISQLIRLIEMRHPSTAKTSPAEPVPEKPQSTTAERLEQAREKLRLIMLAAGTWPTATEADIKLSYEKLRDTVLKGGGTRFVAVLSDSLGVSRETAWIIATDASGEKLAMAFRAIGLSEERAYLLLSALLPQRFPDAEHIAEFLEHYRDSTLDSAGRRLERWQTTPALRSARSV</sequence>
<reference evidence="1" key="1">
    <citation type="submission" date="2018-08" db="EMBL/GenBank/DDBJ databases">
        <authorList>
            <person name="Ferrada E.E."/>
            <person name="Latorre B.A."/>
        </authorList>
    </citation>
    <scope>NUCLEOTIDE SEQUENCE [LARGE SCALE GENOMIC DNA]</scope>
    <source>
        <strain evidence="1">LA-28</strain>
    </source>
</reference>
<gene>
    <name evidence="1" type="ORF">DY251_03795</name>
</gene>
<accession>A0A371XHQ5</accession>
<evidence type="ECO:0000313" key="2">
    <source>
        <dbReference type="Proteomes" id="UP000262379"/>
    </source>
</evidence>
<evidence type="ECO:0000313" key="1">
    <source>
        <dbReference type="EMBL" id="RFC68770.1"/>
    </source>
</evidence>
<organism evidence="1 2">
    <name type="scientific">Mesorhizobium denitrificans</name>
    <dbReference type="NCBI Taxonomy" id="2294114"/>
    <lineage>
        <taxon>Bacteria</taxon>
        <taxon>Pseudomonadati</taxon>
        <taxon>Pseudomonadota</taxon>
        <taxon>Alphaproteobacteria</taxon>
        <taxon>Hyphomicrobiales</taxon>
        <taxon>Phyllobacteriaceae</taxon>
        <taxon>Mesorhizobium</taxon>
    </lineage>
</organism>
<proteinExistence type="predicted"/>